<dbReference type="Gene3D" id="3.40.605.10">
    <property type="entry name" value="Aldehyde Dehydrogenase, Chain A, domain 1"/>
    <property type="match status" value="1"/>
</dbReference>
<protein>
    <recommendedName>
        <fullName evidence="2">Aldehyde dehydrogenase domain-containing protein</fullName>
    </recommendedName>
</protein>
<dbReference type="RefSeq" id="WP_109058129.1">
    <property type="nucleotide sequence ID" value="NZ_QFFM01000039.1"/>
</dbReference>
<gene>
    <name evidence="3" type="ORF">DF196_12475</name>
</gene>
<feature type="domain" description="Aldehyde dehydrogenase" evidence="2">
    <location>
        <begin position="25"/>
        <end position="68"/>
    </location>
</feature>
<comment type="caution">
    <text evidence="3">The sequence shown here is derived from an EMBL/GenBank/DDBJ whole genome shotgun (WGS) entry which is preliminary data.</text>
</comment>
<evidence type="ECO:0000313" key="3">
    <source>
        <dbReference type="EMBL" id="PWG62183.1"/>
    </source>
</evidence>
<evidence type="ECO:0000256" key="1">
    <source>
        <dbReference type="ARBA" id="ARBA00023002"/>
    </source>
</evidence>
<dbReference type="AlphaFoldDB" id="A0A2U2MZF5"/>
<dbReference type="InterPro" id="IPR015590">
    <property type="entry name" value="Aldehyde_DH_dom"/>
</dbReference>
<dbReference type="Proteomes" id="UP000245876">
    <property type="component" value="Unassembled WGS sequence"/>
</dbReference>
<accession>A0A2U2MZF5</accession>
<dbReference type="InterPro" id="IPR016161">
    <property type="entry name" value="Ald_DH/histidinol_DH"/>
</dbReference>
<sequence length="84" mass="8847">MAPSFIHDMGANMVDRIRMYIDGEWIESASGRTTTIINPANGTVAAEATQGTAGEADMAVAAARKAFEPDRRGVISPPTNVPSL</sequence>
<dbReference type="InterPro" id="IPR016162">
    <property type="entry name" value="Ald_DH_N"/>
</dbReference>
<dbReference type="OrthoDB" id="6882680at2"/>
<keyword evidence="1" id="KW-0560">Oxidoreductase</keyword>
<reference evidence="3 4" key="1">
    <citation type="journal article" date="2018" name="Int. J. Syst. Evol. Microbiol.">
        <title>Bifidobacterium callitrichidarum sp. nov. from the faeces of the emperor tamarin (Saguinus imperator).</title>
        <authorList>
            <person name="Modesto M."/>
            <person name="Michelini S."/>
            <person name="Sansosti M.C."/>
            <person name="De Filippo C."/>
            <person name="Cavalieri D."/>
            <person name="Qvirist L."/>
            <person name="Andlid T."/>
            <person name="Spiezio C."/>
            <person name="Sandri C."/>
            <person name="Pascarelli S."/>
            <person name="Sgorbati B."/>
            <person name="Mattarelli P."/>
        </authorList>
    </citation>
    <scope>NUCLEOTIDE SEQUENCE [LARGE SCALE GENOMIC DNA]</scope>
    <source>
        <strain evidence="3 4">TRI 5</strain>
    </source>
</reference>
<evidence type="ECO:0000259" key="2">
    <source>
        <dbReference type="Pfam" id="PF00171"/>
    </source>
</evidence>
<evidence type="ECO:0000313" key="4">
    <source>
        <dbReference type="Proteomes" id="UP000245876"/>
    </source>
</evidence>
<proteinExistence type="predicted"/>
<organism evidence="3 4">
    <name type="scientific">Bifidobacterium callitrichidarum</name>
    <dbReference type="NCBI Taxonomy" id="2052941"/>
    <lineage>
        <taxon>Bacteria</taxon>
        <taxon>Bacillati</taxon>
        <taxon>Actinomycetota</taxon>
        <taxon>Actinomycetes</taxon>
        <taxon>Bifidobacteriales</taxon>
        <taxon>Bifidobacteriaceae</taxon>
        <taxon>Bifidobacterium</taxon>
    </lineage>
</organism>
<keyword evidence="4" id="KW-1185">Reference proteome</keyword>
<dbReference type="SUPFAM" id="SSF53720">
    <property type="entry name" value="ALDH-like"/>
    <property type="match status" value="1"/>
</dbReference>
<dbReference type="EMBL" id="QFFM01000039">
    <property type="protein sequence ID" value="PWG62183.1"/>
    <property type="molecule type" value="Genomic_DNA"/>
</dbReference>
<name>A0A2U2MZF5_9BIFI</name>
<dbReference type="Pfam" id="PF00171">
    <property type="entry name" value="Aldedh"/>
    <property type="match status" value="1"/>
</dbReference>
<dbReference type="GO" id="GO:0016491">
    <property type="term" value="F:oxidoreductase activity"/>
    <property type="evidence" value="ECO:0007669"/>
    <property type="project" value="UniProtKB-KW"/>
</dbReference>